<dbReference type="AlphaFoldDB" id="A0AAD2VPK7"/>
<evidence type="ECO:0000313" key="1">
    <source>
        <dbReference type="EMBL" id="ELR5216068.1"/>
    </source>
</evidence>
<comment type="caution">
    <text evidence="1">The sequence shown here is derived from an EMBL/GenBank/DDBJ whole genome shotgun (WGS) entry which is preliminary data.</text>
</comment>
<proteinExistence type="predicted"/>
<protein>
    <submittedName>
        <fullName evidence="1">Toxin-antitoxin system HicB family antitoxin</fullName>
    </submittedName>
</protein>
<dbReference type="GO" id="GO:0006355">
    <property type="term" value="P:regulation of DNA-templated transcription"/>
    <property type="evidence" value="ECO:0007669"/>
    <property type="project" value="InterPro"/>
</dbReference>
<sequence length="199" mass="22625">MKNRDFDPEKYTISIKKIVEYGESLFVAKVAELPDLAEYGDSFEFVRELAINAIQAAYELCSEQGIPFPDPLVDNDLQDVSGRVTLRLPKSVHRQSIKLAEENGVSLNSYLLSCISSHNATDSLHGQIEKLNQIISENTYSKAHSPRKNYFLSVDEAHLMTRSRRMSVATFNNRDESEEVEEEIRGLTKRMHFISGVVR</sequence>
<dbReference type="InterPro" id="IPR008651">
    <property type="entry name" value="Uncharacterised_HicB"/>
</dbReference>
<name>A0AAD2VPK7_PRORE</name>
<reference evidence="1" key="1">
    <citation type="submission" date="2023-10" db="EMBL/GenBank/DDBJ databases">
        <authorList>
            <consortium name="Clinical and Environmental Microbiology Branch: Whole genome sequencing antimicrobial resistance pathogens in the healthcare setting"/>
        </authorList>
    </citation>
    <scope>NUCLEOTIDE SEQUENCE</scope>
    <source>
        <strain evidence="1">2020QW-00022</strain>
    </source>
</reference>
<dbReference type="EMBL" id="ABEXCJ040000001">
    <property type="protein sequence ID" value="ELR5216068.1"/>
    <property type="molecule type" value="Genomic_DNA"/>
</dbReference>
<dbReference type="EMBL" id="ABEXCJ050000001">
    <property type="protein sequence ID" value="EMR4588255.1"/>
    <property type="molecule type" value="Genomic_DNA"/>
</dbReference>
<evidence type="ECO:0000313" key="2">
    <source>
        <dbReference type="EMBL" id="EMR4588255.1"/>
    </source>
</evidence>
<organism evidence="1">
    <name type="scientific">Providencia rettgeri</name>
    <dbReference type="NCBI Taxonomy" id="587"/>
    <lineage>
        <taxon>Bacteria</taxon>
        <taxon>Pseudomonadati</taxon>
        <taxon>Pseudomonadota</taxon>
        <taxon>Gammaproteobacteria</taxon>
        <taxon>Enterobacterales</taxon>
        <taxon>Morganellaceae</taxon>
        <taxon>Providencia</taxon>
    </lineage>
</organism>
<dbReference type="Pfam" id="PF05534">
    <property type="entry name" value="HicB"/>
    <property type="match status" value="1"/>
</dbReference>
<dbReference type="InterPro" id="IPR010985">
    <property type="entry name" value="Ribbon_hlx_hlx"/>
</dbReference>
<dbReference type="InterPro" id="IPR035069">
    <property type="entry name" value="TTHA1013/TTHA0281-like"/>
</dbReference>
<gene>
    <name evidence="2" type="ORF">M0K77_000518</name>
    <name evidence="1" type="ORF">M0K77_RS02590</name>
</gene>
<dbReference type="SUPFAM" id="SSF143100">
    <property type="entry name" value="TTHA1013/TTHA0281-like"/>
    <property type="match status" value="1"/>
</dbReference>
<accession>A0AAD2VPK7</accession>
<dbReference type="SUPFAM" id="SSF47598">
    <property type="entry name" value="Ribbon-helix-helix"/>
    <property type="match status" value="1"/>
</dbReference>